<dbReference type="AlphaFoldDB" id="M4B9W6"/>
<organism evidence="1 2">
    <name type="scientific">Hyaloperonospora arabidopsidis (strain Emoy2)</name>
    <name type="common">Downy mildew agent</name>
    <name type="synonym">Peronospora arabidopsidis</name>
    <dbReference type="NCBI Taxonomy" id="559515"/>
    <lineage>
        <taxon>Eukaryota</taxon>
        <taxon>Sar</taxon>
        <taxon>Stramenopiles</taxon>
        <taxon>Oomycota</taxon>
        <taxon>Peronosporomycetes</taxon>
        <taxon>Peronosporales</taxon>
        <taxon>Peronosporaceae</taxon>
        <taxon>Hyaloperonospora</taxon>
    </lineage>
</organism>
<keyword evidence="2" id="KW-1185">Reference proteome</keyword>
<dbReference type="EMBL" id="JH598048">
    <property type="status" value="NOT_ANNOTATED_CDS"/>
    <property type="molecule type" value="Genomic_DNA"/>
</dbReference>
<name>M4B9W6_HYAAE</name>
<evidence type="ECO:0000313" key="1">
    <source>
        <dbReference type="EnsemblProtists" id="HpaP803076"/>
    </source>
</evidence>
<evidence type="ECO:0000313" key="2">
    <source>
        <dbReference type="Proteomes" id="UP000011713"/>
    </source>
</evidence>
<dbReference type="EnsemblProtists" id="HpaT803076">
    <property type="protein sequence ID" value="HpaP803076"/>
    <property type="gene ID" value="HpaG803076"/>
</dbReference>
<dbReference type="InParanoid" id="M4B9W6"/>
<reference evidence="2" key="1">
    <citation type="journal article" date="2010" name="Science">
        <title>Signatures of adaptation to obligate biotrophy in the Hyaloperonospora arabidopsidis genome.</title>
        <authorList>
            <person name="Baxter L."/>
            <person name="Tripathy S."/>
            <person name="Ishaque N."/>
            <person name="Boot N."/>
            <person name="Cabral A."/>
            <person name="Kemen E."/>
            <person name="Thines M."/>
            <person name="Ah-Fong A."/>
            <person name="Anderson R."/>
            <person name="Badejoko W."/>
            <person name="Bittner-Eddy P."/>
            <person name="Boore J.L."/>
            <person name="Chibucos M.C."/>
            <person name="Coates M."/>
            <person name="Dehal P."/>
            <person name="Delehaunty K."/>
            <person name="Dong S."/>
            <person name="Downton P."/>
            <person name="Dumas B."/>
            <person name="Fabro G."/>
            <person name="Fronick C."/>
            <person name="Fuerstenberg S.I."/>
            <person name="Fulton L."/>
            <person name="Gaulin E."/>
            <person name="Govers F."/>
            <person name="Hughes L."/>
            <person name="Humphray S."/>
            <person name="Jiang R.H."/>
            <person name="Judelson H."/>
            <person name="Kamoun S."/>
            <person name="Kyung K."/>
            <person name="Meijer H."/>
            <person name="Minx P."/>
            <person name="Morris P."/>
            <person name="Nelson J."/>
            <person name="Phuntumart V."/>
            <person name="Qutob D."/>
            <person name="Rehmany A."/>
            <person name="Rougon-Cardoso A."/>
            <person name="Ryden P."/>
            <person name="Torto-Alalibo T."/>
            <person name="Studholme D."/>
            <person name="Wang Y."/>
            <person name="Win J."/>
            <person name="Wood J."/>
            <person name="Clifton S.W."/>
            <person name="Rogers J."/>
            <person name="Van den Ackerveken G."/>
            <person name="Jones J.D."/>
            <person name="McDowell J.M."/>
            <person name="Beynon J."/>
            <person name="Tyler B.M."/>
        </authorList>
    </citation>
    <scope>NUCLEOTIDE SEQUENCE [LARGE SCALE GENOMIC DNA]</scope>
    <source>
        <strain evidence="2">Emoy2</strain>
    </source>
</reference>
<dbReference type="VEuPathDB" id="FungiDB:HpaG803076"/>
<dbReference type="Proteomes" id="UP000011713">
    <property type="component" value="Unassembled WGS sequence"/>
</dbReference>
<sequence length="59" mass="6720">MLPRLFKIAVMIMLKAESQCRIFNNLALQVNFSFKSTRLISVAKFFGFIVNLLPEASLV</sequence>
<accession>M4B9W6</accession>
<dbReference type="HOGENOM" id="CLU_2965754_0_0_1"/>
<protein>
    <submittedName>
        <fullName evidence="1">Uncharacterized protein</fullName>
    </submittedName>
</protein>
<reference evidence="1" key="2">
    <citation type="submission" date="2015-06" db="UniProtKB">
        <authorList>
            <consortium name="EnsemblProtists"/>
        </authorList>
    </citation>
    <scope>IDENTIFICATION</scope>
    <source>
        <strain evidence="1">Emoy2</strain>
    </source>
</reference>
<proteinExistence type="predicted"/>